<evidence type="ECO:0000256" key="2">
    <source>
        <dbReference type="ARBA" id="ARBA00006446"/>
    </source>
</evidence>
<dbReference type="AlphaFoldDB" id="A0A5J6MPD7"/>
<feature type="domain" description="CBS" evidence="13">
    <location>
        <begin position="211"/>
        <end position="271"/>
    </location>
</feature>
<dbReference type="Gene3D" id="3.10.580.10">
    <property type="entry name" value="CBS-domain"/>
    <property type="match status" value="1"/>
</dbReference>
<feature type="chain" id="PRO_5023834879" evidence="12">
    <location>
        <begin position="22"/>
        <end position="435"/>
    </location>
</feature>
<gene>
    <name evidence="15" type="ORF">FRZ44_45020</name>
</gene>
<keyword evidence="7 9" id="KW-0129">CBS domain</keyword>
<dbReference type="GO" id="GO:0050660">
    <property type="term" value="F:flavin adenine dinucleotide binding"/>
    <property type="evidence" value="ECO:0007669"/>
    <property type="project" value="InterPro"/>
</dbReference>
<keyword evidence="16" id="KW-1185">Reference proteome</keyword>
<comment type="similarity">
    <text evidence="2">Belongs to the UPF0053 family. Hemolysin C subfamily.</text>
</comment>
<organism evidence="15 16">
    <name type="scientific">Hypericibacter terrae</name>
    <dbReference type="NCBI Taxonomy" id="2602015"/>
    <lineage>
        <taxon>Bacteria</taxon>
        <taxon>Pseudomonadati</taxon>
        <taxon>Pseudomonadota</taxon>
        <taxon>Alphaproteobacteria</taxon>
        <taxon>Rhodospirillales</taxon>
        <taxon>Dongiaceae</taxon>
        <taxon>Hypericibacter</taxon>
    </lineage>
</organism>
<name>A0A5J6MPD7_9PROT</name>
<sequence length="435" mass="48236">MYGAIVIILFLLCCSAFFAGAETALTAASRPRMHALAQQNNRRARIVNDLRMRMEQVIAALLLGNNLVNITASALATSVLIAMFGEHGVIYATAGMTVLVVLFGEVLPKTIAINNPDRTALAVAPLMRAFILVVTPFTKLIGWMVRGTLMLFGARIVTELGREQTEEELRGAIDLHTETAKHTETSTEIREAGAMMHSILDLNEVMVLDIMIHRQNVTMVDAEQPPSETVAQVLASPHTRIPIYQGNPDNIVGVLHAKALLRAVRAQNQPTDTLDIRAIAAKPWFIPSTTTLLAQLRAFRERREHFALVVDEYGALLGIVTLEDILEEIVGEIDDEHDVRVRGTRRAADGSIDVEGQVTIRDLNRQFGWRLPDEDASTIAGLVLHEARRIPEVGQIFMFHGFRFEVLERHRNRIKRVRIRPLEPASEPPSLAATA</sequence>
<dbReference type="Pfam" id="PF01595">
    <property type="entry name" value="CNNM"/>
    <property type="match status" value="1"/>
</dbReference>
<evidence type="ECO:0000256" key="3">
    <source>
        <dbReference type="ARBA" id="ARBA00022475"/>
    </source>
</evidence>
<dbReference type="EMBL" id="CP042906">
    <property type="protein sequence ID" value="QEX19189.1"/>
    <property type="molecule type" value="Genomic_DNA"/>
</dbReference>
<dbReference type="SUPFAM" id="SSF54631">
    <property type="entry name" value="CBS-domain pair"/>
    <property type="match status" value="1"/>
</dbReference>
<evidence type="ECO:0000256" key="8">
    <source>
        <dbReference type="ARBA" id="ARBA00023136"/>
    </source>
</evidence>
<dbReference type="InterPro" id="IPR002550">
    <property type="entry name" value="CNNM"/>
</dbReference>
<evidence type="ECO:0000256" key="9">
    <source>
        <dbReference type="PROSITE-ProRule" id="PRU00703"/>
    </source>
</evidence>
<dbReference type="Pfam" id="PF00571">
    <property type="entry name" value="CBS"/>
    <property type="match status" value="2"/>
</dbReference>
<dbReference type="SMART" id="SM00116">
    <property type="entry name" value="CBS"/>
    <property type="match status" value="2"/>
</dbReference>
<evidence type="ECO:0000256" key="7">
    <source>
        <dbReference type="ARBA" id="ARBA00023122"/>
    </source>
</evidence>
<comment type="subcellular location">
    <subcellularLocation>
        <location evidence="1">Cell membrane</location>
        <topology evidence="1">Multi-pass membrane protein</topology>
    </subcellularLocation>
</comment>
<dbReference type="FunFam" id="3.10.580.10:FF:000002">
    <property type="entry name" value="Magnesium/cobalt efflux protein CorC"/>
    <property type="match status" value="1"/>
</dbReference>
<evidence type="ECO:0000256" key="6">
    <source>
        <dbReference type="ARBA" id="ARBA00022989"/>
    </source>
</evidence>
<feature type="transmembrane region" description="Helical" evidence="11">
    <location>
        <begin position="127"/>
        <end position="145"/>
    </location>
</feature>
<evidence type="ECO:0000313" key="15">
    <source>
        <dbReference type="EMBL" id="QEX19189.1"/>
    </source>
</evidence>
<dbReference type="InterPro" id="IPR046342">
    <property type="entry name" value="CBS_dom_sf"/>
</dbReference>
<dbReference type="InterPro" id="IPR036318">
    <property type="entry name" value="FAD-bd_PCMH-like_sf"/>
</dbReference>
<feature type="transmembrane region" description="Helical" evidence="11">
    <location>
        <begin position="57"/>
        <end position="82"/>
    </location>
</feature>
<evidence type="ECO:0000259" key="13">
    <source>
        <dbReference type="PROSITE" id="PS51371"/>
    </source>
</evidence>
<dbReference type="InterPro" id="IPR000644">
    <property type="entry name" value="CBS_dom"/>
</dbReference>
<proteinExistence type="inferred from homology"/>
<evidence type="ECO:0000256" key="5">
    <source>
        <dbReference type="ARBA" id="ARBA00022737"/>
    </source>
</evidence>
<dbReference type="SUPFAM" id="SSF56176">
    <property type="entry name" value="FAD-binding/transporter-associated domain-like"/>
    <property type="match status" value="1"/>
</dbReference>
<keyword evidence="3" id="KW-1003">Cell membrane</keyword>
<accession>A0A5J6MPD7</accession>
<dbReference type="OrthoDB" id="9805314at2"/>
<evidence type="ECO:0000313" key="16">
    <source>
        <dbReference type="Proteomes" id="UP000326202"/>
    </source>
</evidence>
<dbReference type="Pfam" id="PF03471">
    <property type="entry name" value="CorC_HlyC"/>
    <property type="match status" value="1"/>
</dbReference>
<dbReference type="KEGG" id="htq:FRZ44_45020"/>
<dbReference type="PANTHER" id="PTHR22777:SF32">
    <property type="entry name" value="UPF0053 INNER MEMBRANE PROTEIN YFJD"/>
    <property type="match status" value="1"/>
</dbReference>
<dbReference type="PANTHER" id="PTHR22777">
    <property type="entry name" value="HEMOLYSIN-RELATED"/>
    <property type="match status" value="1"/>
</dbReference>
<dbReference type="RefSeq" id="WP_151179277.1">
    <property type="nucleotide sequence ID" value="NZ_CP042906.1"/>
</dbReference>
<evidence type="ECO:0000256" key="4">
    <source>
        <dbReference type="ARBA" id="ARBA00022692"/>
    </source>
</evidence>
<dbReference type="InterPro" id="IPR044751">
    <property type="entry name" value="Ion_transp-like_CBS"/>
</dbReference>
<dbReference type="SMART" id="SM01091">
    <property type="entry name" value="CorC_HlyC"/>
    <property type="match status" value="1"/>
</dbReference>
<dbReference type="PROSITE" id="PS51371">
    <property type="entry name" value="CBS"/>
    <property type="match status" value="2"/>
</dbReference>
<dbReference type="Gene3D" id="3.30.465.10">
    <property type="match status" value="1"/>
</dbReference>
<feature type="domain" description="CNNM transmembrane" evidence="14">
    <location>
        <begin position="1"/>
        <end position="189"/>
    </location>
</feature>
<feature type="transmembrane region" description="Helical" evidence="11">
    <location>
        <begin position="89"/>
        <end position="107"/>
    </location>
</feature>
<evidence type="ECO:0000256" key="12">
    <source>
        <dbReference type="SAM" id="SignalP"/>
    </source>
</evidence>
<feature type="signal peptide" evidence="12">
    <location>
        <begin position="1"/>
        <end position="21"/>
    </location>
</feature>
<dbReference type="Proteomes" id="UP000326202">
    <property type="component" value="Chromosome"/>
</dbReference>
<keyword evidence="6 10" id="KW-1133">Transmembrane helix</keyword>
<keyword evidence="5" id="KW-0677">Repeat</keyword>
<evidence type="ECO:0000256" key="10">
    <source>
        <dbReference type="PROSITE-ProRule" id="PRU01193"/>
    </source>
</evidence>
<feature type="domain" description="CBS" evidence="13">
    <location>
        <begin position="279"/>
        <end position="336"/>
    </location>
</feature>
<evidence type="ECO:0000256" key="1">
    <source>
        <dbReference type="ARBA" id="ARBA00004651"/>
    </source>
</evidence>
<dbReference type="InterPro" id="IPR005170">
    <property type="entry name" value="Transptr-assoc_dom"/>
</dbReference>
<reference evidence="15 16" key="1">
    <citation type="submission" date="2019-08" db="EMBL/GenBank/DDBJ databases">
        <title>Hyperibacter terrae gen. nov., sp. nov. and Hyperibacter viscosus sp. nov., two new members in the family Rhodospirillaceae isolated from the rhizosphere of Hypericum perforatum.</title>
        <authorList>
            <person name="Noviana Z."/>
        </authorList>
    </citation>
    <scope>NUCLEOTIDE SEQUENCE [LARGE SCALE GENOMIC DNA]</scope>
    <source>
        <strain evidence="15 16">R5913</strain>
    </source>
</reference>
<evidence type="ECO:0000259" key="14">
    <source>
        <dbReference type="PROSITE" id="PS51846"/>
    </source>
</evidence>
<dbReference type="InterPro" id="IPR016169">
    <property type="entry name" value="FAD-bd_PCMH_sub2"/>
</dbReference>
<protein>
    <submittedName>
        <fullName evidence="15">Membrane protein</fullName>
    </submittedName>
</protein>
<dbReference type="CDD" id="cd04590">
    <property type="entry name" value="CBS_pair_CorC_HlyC_assoc"/>
    <property type="match status" value="1"/>
</dbReference>
<keyword evidence="4 10" id="KW-0812">Transmembrane</keyword>
<dbReference type="PROSITE" id="PS51846">
    <property type="entry name" value="CNNM"/>
    <property type="match status" value="1"/>
</dbReference>
<keyword evidence="12" id="KW-0732">Signal</keyword>
<dbReference type="GO" id="GO:0005886">
    <property type="term" value="C:plasma membrane"/>
    <property type="evidence" value="ECO:0007669"/>
    <property type="project" value="UniProtKB-SubCell"/>
</dbReference>
<evidence type="ECO:0000256" key="11">
    <source>
        <dbReference type="SAM" id="Phobius"/>
    </source>
</evidence>
<keyword evidence="8 10" id="KW-0472">Membrane</keyword>